<reference evidence="1 2" key="1">
    <citation type="journal article" date="2018" name="Evol. Lett.">
        <title>Horizontal gene cluster transfer increased hallucinogenic mushroom diversity.</title>
        <authorList>
            <person name="Reynolds H.T."/>
            <person name="Vijayakumar V."/>
            <person name="Gluck-Thaler E."/>
            <person name="Korotkin H.B."/>
            <person name="Matheny P.B."/>
            <person name="Slot J.C."/>
        </authorList>
    </citation>
    <scope>NUCLEOTIDE SEQUENCE [LARGE SCALE GENOMIC DNA]</scope>
    <source>
        <strain evidence="1 2">2631</strain>
    </source>
</reference>
<name>A0A409XMZ0_PSICY</name>
<evidence type="ECO:0000313" key="2">
    <source>
        <dbReference type="Proteomes" id="UP000283269"/>
    </source>
</evidence>
<protein>
    <submittedName>
        <fullName evidence="1">Uncharacterized protein</fullName>
    </submittedName>
</protein>
<proteinExistence type="predicted"/>
<dbReference type="Proteomes" id="UP000283269">
    <property type="component" value="Unassembled WGS sequence"/>
</dbReference>
<evidence type="ECO:0000313" key="1">
    <source>
        <dbReference type="EMBL" id="PPQ92118.1"/>
    </source>
</evidence>
<organism evidence="1 2">
    <name type="scientific">Psilocybe cyanescens</name>
    <dbReference type="NCBI Taxonomy" id="93625"/>
    <lineage>
        <taxon>Eukaryota</taxon>
        <taxon>Fungi</taxon>
        <taxon>Dikarya</taxon>
        <taxon>Basidiomycota</taxon>
        <taxon>Agaricomycotina</taxon>
        <taxon>Agaricomycetes</taxon>
        <taxon>Agaricomycetidae</taxon>
        <taxon>Agaricales</taxon>
        <taxon>Agaricineae</taxon>
        <taxon>Strophariaceae</taxon>
        <taxon>Psilocybe</taxon>
    </lineage>
</organism>
<gene>
    <name evidence="1" type="ORF">CVT25_007974</name>
</gene>
<dbReference type="AlphaFoldDB" id="A0A409XMZ0"/>
<dbReference type="InParanoid" id="A0A409XMZ0"/>
<accession>A0A409XMZ0</accession>
<dbReference type="EMBL" id="NHYD01001086">
    <property type="protein sequence ID" value="PPQ92118.1"/>
    <property type="molecule type" value="Genomic_DNA"/>
</dbReference>
<sequence>MDVRVPTQQRVQNRAISQLDIILIQQHPILFHLTDLNPISHHVPNPDSAASKTLHPAIEHIKVNENALIFPILKAIRTMKQAAPPNSGEEPLDWSALHFHPLGLFDLRRQLGSLTASIFNTFCAHFDSADLAWFVAGLASQPANIKANEFYPELHTLRNNMADQNGTDTRLALCCPFGLRFWWNNHVREDKRYTEAVSSIVQMFITEIGIPNIVHYERCATLHWKLPQGNHIPPALPQQSSQPYATPPGSSVFTYYGQPKPHVVVIDDDDDDFVTMSQDQLITYIKNEHILKDDLKSACQRLQEVEQTLSGLQCHENALSAKVNRLANALAMHSRSATPLVLRTTPCTPD</sequence>
<keyword evidence="2" id="KW-1185">Reference proteome</keyword>
<comment type="caution">
    <text evidence="1">The sequence shown here is derived from an EMBL/GenBank/DDBJ whole genome shotgun (WGS) entry which is preliminary data.</text>
</comment>